<dbReference type="InterPro" id="IPR052552">
    <property type="entry name" value="YeaO-like"/>
</dbReference>
<keyword evidence="2" id="KW-1185">Reference proteome</keyword>
<evidence type="ECO:0000313" key="2">
    <source>
        <dbReference type="Proteomes" id="UP000217771"/>
    </source>
</evidence>
<evidence type="ECO:0000313" key="1">
    <source>
        <dbReference type="EMBL" id="PAU74001.1"/>
    </source>
</evidence>
<comment type="caution">
    <text evidence="1">The sequence shown here is derived from an EMBL/GenBank/DDBJ whole genome shotgun (WGS) entry which is preliminary data.</text>
</comment>
<evidence type="ECO:0008006" key="3">
    <source>
        <dbReference type="Google" id="ProtNLM"/>
    </source>
</evidence>
<gene>
    <name evidence="1" type="ORF">CK498_24865</name>
</gene>
<name>A0A2A2EM85_9GAMM</name>
<dbReference type="Pfam" id="PF22752">
    <property type="entry name" value="DUF488-N3i"/>
    <property type="match status" value="1"/>
</dbReference>
<protein>
    <recommendedName>
        <fullName evidence="3">DUF488 family protein</fullName>
    </recommendedName>
</protein>
<dbReference type="OrthoDB" id="9790745at2"/>
<accession>A0A2A2EM85</accession>
<dbReference type="EMBL" id="NSKB01000018">
    <property type="protein sequence ID" value="PAU74001.1"/>
    <property type="molecule type" value="Genomic_DNA"/>
</dbReference>
<proteinExistence type="predicted"/>
<dbReference type="Proteomes" id="UP000217771">
    <property type="component" value="Unassembled WGS sequence"/>
</dbReference>
<reference evidence="1 2" key="1">
    <citation type="submission" date="2017-08" db="EMBL/GenBank/DDBJ databases">
        <title>Halomonas alkalisoli sp. nov., isolated from saline alkaline soil.</title>
        <authorList>
            <person name="Wang D."/>
            <person name="Zhang G."/>
        </authorList>
    </citation>
    <scope>NUCLEOTIDE SEQUENCE [LARGE SCALE GENOMIC DNA]</scope>
    <source>
        <strain evidence="1 2">WRN001</strain>
    </source>
</reference>
<organism evidence="1 2">
    <name type="scientific">Halomonas salipaludis</name>
    <dbReference type="NCBI Taxonomy" id="2032625"/>
    <lineage>
        <taxon>Bacteria</taxon>
        <taxon>Pseudomonadati</taxon>
        <taxon>Pseudomonadota</taxon>
        <taxon>Gammaproteobacteria</taxon>
        <taxon>Oceanospirillales</taxon>
        <taxon>Halomonadaceae</taxon>
        <taxon>Halomonas</taxon>
    </lineage>
</organism>
<dbReference type="AlphaFoldDB" id="A0A2A2EM85"/>
<sequence>MRYDIANKRIYSTPLQSDGARVLVDRLWPRGIRREALKYTPTRLAWCP</sequence>